<evidence type="ECO:0000313" key="1">
    <source>
        <dbReference type="EMBL" id="TWB68899.1"/>
    </source>
</evidence>
<proteinExistence type="predicted"/>
<dbReference type="Proteomes" id="UP000315914">
    <property type="component" value="Unassembled WGS sequence"/>
</dbReference>
<accession>A0A560HWA0</accession>
<organism evidence="1 2">
    <name type="scientific">Bradyrhizobium sacchari</name>
    <dbReference type="NCBI Taxonomy" id="1399419"/>
    <lineage>
        <taxon>Bacteria</taxon>
        <taxon>Pseudomonadati</taxon>
        <taxon>Pseudomonadota</taxon>
        <taxon>Alphaproteobacteria</taxon>
        <taxon>Hyphomicrobiales</taxon>
        <taxon>Nitrobacteraceae</taxon>
        <taxon>Bradyrhizobium</taxon>
    </lineage>
</organism>
<dbReference type="SUPFAM" id="SSF48452">
    <property type="entry name" value="TPR-like"/>
    <property type="match status" value="1"/>
</dbReference>
<gene>
    <name evidence="1" type="ORF">FBZ95_11019</name>
</gene>
<evidence type="ECO:0000313" key="2">
    <source>
        <dbReference type="Proteomes" id="UP000315914"/>
    </source>
</evidence>
<dbReference type="AlphaFoldDB" id="A0A560HWA0"/>
<dbReference type="OrthoDB" id="8431612at2"/>
<dbReference type="Gene3D" id="1.25.40.10">
    <property type="entry name" value="Tetratricopeptide repeat domain"/>
    <property type="match status" value="1"/>
</dbReference>
<dbReference type="RefSeq" id="WP_136615829.1">
    <property type="nucleotide sequence ID" value="NZ_LWIG01000069.1"/>
</dbReference>
<name>A0A560HWA0_9BRAD</name>
<dbReference type="EMBL" id="VITW01000010">
    <property type="protein sequence ID" value="TWB68899.1"/>
    <property type="molecule type" value="Genomic_DNA"/>
</dbReference>
<keyword evidence="2" id="KW-1185">Reference proteome</keyword>
<reference evidence="1 2" key="1">
    <citation type="submission" date="2019-06" db="EMBL/GenBank/DDBJ databases">
        <title>Genomic Encyclopedia of Type Strains, Phase IV (KMG-V): Genome sequencing to study the core and pangenomes of soil and plant-associated prokaryotes.</title>
        <authorList>
            <person name="Whitman W."/>
        </authorList>
    </citation>
    <scope>NUCLEOTIDE SEQUENCE [LARGE SCALE GENOMIC DNA]</scope>
    <source>
        <strain evidence="1 2">BR 10556</strain>
    </source>
</reference>
<dbReference type="InterPro" id="IPR011990">
    <property type="entry name" value="TPR-like_helical_dom_sf"/>
</dbReference>
<comment type="caution">
    <text evidence="1">The sequence shown here is derived from an EMBL/GenBank/DDBJ whole genome shotgun (WGS) entry which is preliminary data.</text>
</comment>
<sequence>MKRFYDASGGSPLFALSILRLVSLGDVFSEAIRNWAGSDGEHVRGIAFRLELNRLKANAAKVLLALCYLQRASVVELGNVLGLAHAEVQAALADLEEFSMTARDTSLPGGAAFKVPDMMGLITPLVEKVVVDHRSIKSKCDQFRALRGNKEPFVGSAITRTIAFLNSGDRLSALQTARTALEKVPEDPDLLCLMGRVYNATGNAPKADEYFREAHRMGCKKRVLFDEWISLREKRED</sequence>
<protein>
    <submittedName>
        <fullName evidence="1">Uncharacterized protein</fullName>
    </submittedName>
</protein>